<protein>
    <submittedName>
        <fullName evidence="1">Uncharacterized protein</fullName>
    </submittedName>
</protein>
<dbReference type="OrthoDB" id="10423194at2759"/>
<evidence type="ECO:0000313" key="2">
    <source>
        <dbReference type="Proteomes" id="UP000799753"/>
    </source>
</evidence>
<name>A0A6A6SFW6_9PLEO</name>
<dbReference type="InterPro" id="IPR038883">
    <property type="entry name" value="AN11006-like"/>
</dbReference>
<dbReference type="EMBL" id="MU006777">
    <property type="protein sequence ID" value="KAF2645318.1"/>
    <property type="molecule type" value="Genomic_DNA"/>
</dbReference>
<gene>
    <name evidence="1" type="ORF">P280DRAFT_475872</name>
</gene>
<accession>A0A6A6SFW6</accession>
<reference evidence="1" key="1">
    <citation type="journal article" date="2020" name="Stud. Mycol.">
        <title>101 Dothideomycetes genomes: a test case for predicting lifestyles and emergence of pathogens.</title>
        <authorList>
            <person name="Haridas S."/>
            <person name="Albert R."/>
            <person name="Binder M."/>
            <person name="Bloem J."/>
            <person name="Labutti K."/>
            <person name="Salamov A."/>
            <person name="Andreopoulos B."/>
            <person name="Baker S."/>
            <person name="Barry K."/>
            <person name="Bills G."/>
            <person name="Bluhm B."/>
            <person name="Cannon C."/>
            <person name="Castanera R."/>
            <person name="Culley D."/>
            <person name="Daum C."/>
            <person name="Ezra D."/>
            <person name="Gonzalez J."/>
            <person name="Henrissat B."/>
            <person name="Kuo A."/>
            <person name="Liang C."/>
            <person name="Lipzen A."/>
            <person name="Lutzoni F."/>
            <person name="Magnuson J."/>
            <person name="Mondo S."/>
            <person name="Nolan M."/>
            <person name="Ohm R."/>
            <person name="Pangilinan J."/>
            <person name="Park H.-J."/>
            <person name="Ramirez L."/>
            <person name="Alfaro M."/>
            <person name="Sun H."/>
            <person name="Tritt A."/>
            <person name="Yoshinaga Y."/>
            <person name="Zwiers L.-H."/>
            <person name="Turgeon B."/>
            <person name="Goodwin S."/>
            <person name="Spatafora J."/>
            <person name="Crous P."/>
            <person name="Grigoriev I."/>
        </authorList>
    </citation>
    <scope>NUCLEOTIDE SEQUENCE</scope>
    <source>
        <strain evidence="1">CBS 473.64</strain>
    </source>
</reference>
<dbReference type="PANTHER" id="PTHR42085">
    <property type="entry name" value="F-BOX DOMAIN-CONTAINING PROTEIN"/>
    <property type="match status" value="1"/>
</dbReference>
<keyword evidence="2" id="KW-1185">Reference proteome</keyword>
<sequence>MSQQTLSLFEALPGEVRNAIYEYALVPVDKPINLHYNEDDTGKLHLPEGKLAKKNGLAYFNKRSYSANDETRALVNFSLMSRQVRNEARSVFFERNDFTIAPCPGGCSSENHSCSRQNLVPSPIRFLQSSDAFAYTYIQSINIVDNLFDLWGNLTIDYLAHCKNLRVLKLTMTERDFQLSTHYKAWAKDPVEFIESPEMQDFAEKVSGQLCAIPSLEMVVFGYPEGYRSADPIHAFLELSVDFIKEKLSKNLGRKVVVTFVEGNPGWVANTGGRCR</sequence>
<dbReference type="PANTHER" id="PTHR42085:SF1">
    <property type="entry name" value="F-BOX DOMAIN-CONTAINING PROTEIN"/>
    <property type="match status" value="1"/>
</dbReference>
<evidence type="ECO:0000313" key="1">
    <source>
        <dbReference type="EMBL" id="KAF2645318.1"/>
    </source>
</evidence>
<proteinExistence type="predicted"/>
<organism evidence="1 2">
    <name type="scientific">Massarina eburnea CBS 473.64</name>
    <dbReference type="NCBI Taxonomy" id="1395130"/>
    <lineage>
        <taxon>Eukaryota</taxon>
        <taxon>Fungi</taxon>
        <taxon>Dikarya</taxon>
        <taxon>Ascomycota</taxon>
        <taxon>Pezizomycotina</taxon>
        <taxon>Dothideomycetes</taxon>
        <taxon>Pleosporomycetidae</taxon>
        <taxon>Pleosporales</taxon>
        <taxon>Massarineae</taxon>
        <taxon>Massarinaceae</taxon>
        <taxon>Massarina</taxon>
    </lineage>
</organism>
<dbReference type="AlphaFoldDB" id="A0A6A6SFW6"/>
<dbReference type="Proteomes" id="UP000799753">
    <property type="component" value="Unassembled WGS sequence"/>
</dbReference>